<dbReference type="PANTHER" id="PTHR45766">
    <property type="entry name" value="DNA ANNEALING HELICASE AND ENDONUCLEASE ZRANB3 FAMILY MEMBER"/>
    <property type="match status" value="1"/>
</dbReference>
<sequence>DSFQSDPNCRLFIGSIKAAGVGLTLTAANTVVFAELDWVPANISQAEDRAYRIGQKQNVLVQHIVLDGSLDARMAELLVMKQAIADRALDLIPVELDIPLVPSAANKPEIRKQYPKSNTA</sequence>
<comment type="caution">
    <text evidence="3">The sequence shown here is derived from an EMBL/GenBank/DDBJ whole genome shotgun (WGS) entry which is preliminary data.</text>
</comment>
<dbReference type="InterPro" id="IPR027417">
    <property type="entry name" value="P-loop_NTPase"/>
</dbReference>
<accession>A0A0G0K4G1</accession>
<dbReference type="Proteomes" id="UP000033876">
    <property type="component" value="Unassembled WGS sequence"/>
</dbReference>
<dbReference type="InterPro" id="IPR049730">
    <property type="entry name" value="SNF2/RAD54-like_C"/>
</dbReference>
<dbReference type="Gene3D" id="3.40.50.300">
    <property type="entry name" value="P-loop containing nucleotide triphosphate hydrolases"/>
    <property type="match status" value="1"/>
</dbReference>
<evidence type="ECO:0000256" key="1">
    <source>
        <dbReference type="ARBA" id="ARBA00022801"/>
    </source>
</evidence>
<evidence type="ECO:0000313" key="3">
    <source>
        <dbReference type="EMBL" id="KKQ35536.1"/>
    </source>
</evidence>
<evidence type="ECO:0000259" key="2">
    <source>
        <dbReference type="Pfam" id="PF00271"/>
    </source>
</evidence>
<feature type="domain" description="Helicase C-terminal" evidence="2">
    <location>
        <begin position="3"/>
        <end position="54"/>
    </location>
</feature>
<gene>
    <name evidence="3" type="ORF">US50_C0012G0001</name>
</gene>
<dbReference type="EMBL" id="LBTF01000012">
    <property type="protein sequence ID" value="KKQ35536.1"/>
    <property type="molecule type" value="Genomic_DNA"/>
</dbReference>
<evidence type="ECO:0000313" key="4">
    <source>
        <dbReference type="Proteomes" id="UP000033876"/>
    </source>
</evidence>
<dbReference type="SUPFAM" id="SSF52540">
    <property type="entry name" value="P-loop containing nucleoside triphosphate hydrolases"/>
    <property type="match status" value="1"/>
</dbReference>
<dbReference type="Pfam" id="PF00271">
    <property type="entry name" value="Helicase_C"/>
    <property type="match status" value="1"/>
</dbReference>
<dbReference type="AlphaFoldDB" id="A0A0G0K4G1"/>
<dbReference type="GO" id="GO:0016787">
    <property type="term" value="F:hydrolase activity"/>
    <property type="evidence" value="ECO:0007669"/>
    <property type="project" value="UniProtKB-KW"/>
</dbReference>
<reference evidence="3 4" key="1">
    <citation type="journal article" date="2015" name="Nature">
        <title>rRNA introns, odd ribosomes, and small enigmatic genomes across a large radiation of phyla.</title>
        <authorList>
            <person name="Brown C.T."/>
            <person name="Hug L.A."/>
            <person name="Thomas B.C."/>
            <person name="Sharon I."/>
            <person name="Castelle C.J."/>
            <person name="Singh A."/>
            <person name="Wilkins M.J."/>
            <person name="Williams K.H."/>
            <person name="Banfield J.F."/>
        </authorList>
    </citation>
    <scope>NUCLEOTIDE SEQUENCE [LARGE SCALE GENOMIC DNA]</scope>
</reference>
<dbReference type="CDD" id="cd18793">
    <property type="entry name" value="SF2_C_SNF"/>
    <property type="match status" value="1"/>
</dbReference>
<dbReference type="PANTHER" id="PTHR45766:SF6">
    <property type="entry name" value="SWI_SNF-RELATED MATRIX-ASSOCIATED ACTIN-DEPENDENT REGULATOR OF CHROMATIN SUBFAMILY A-LIKE PROTEIN 1"/>
    <property type="match status" value="1"/>
</dbReference>
<feature type="non-terminal residue" evidence="3">
    <location>
        <position position="1"/>
    </location>
</feature>
<organism evidence="3 4">
    <name type="scientific">Candidatus Nomurabacteria bacterium GW2011_GWB1_37_5</name>
    <dbReference type="NCBI Taxonomy" id="1618742"/>
    <lineage>
        <taxon>Bacteria</taxon>
        <taxon>Candidatus Nomuraibacteriota</taxon>
    </lineage>
</organism>
<dbReference type="GO" id="GO:0004386">
    <property type="term" value="F:helicase activity"/>
    <property type="evidence" value="ECO:0007669"/>
    <property type="project" value="UniProtKB-KW"/>
</dbReference>
<protein>
    <submittedName>
        <fullName evidence="3">Superfamily II DNA/RNA helicase</fullName>
    </submittedName>
</protein>
<dbReference type="GO" id="GO:0031297">
    <property type="term" value="P:replication fork processing"/>
    <property type="evidence" value="ECO:0007669"/>
    <property type="project" value="TreeGrafter"/>
</dbReference>
<name>A0A0G0K4G1_9BACT</name>
<keyword evidence="1" id="KW-0378">Hydrolase</keyword>
<keyword evidence="3" id="KW-0347">Helicase</keyword>
<dbReference type="PATRIC" id="fig|1618742.3.peg.268"/>
<keyword evidence="3" id="KW-0547">Nucleotide-binding</keyword>
<dbReference type="InterPro" id="IPR001650">
    <property type="entry name" value="Helicase_C-like"/>
</dbReference>
<proteinExistence type="predicted"/>
<dbReference type="GO" id="GO:0006281">
    <property type="term" value="P:DNA repair"/>
    <property type="evidence" value="ECO:0007669"/>
    <property type="project" value="TreeGrafter"/>
</dbReference>
<keyword evidence="3" id="KW-0067">ATP-binding</keyword>